<evidence type="ECO:0000259" key="2">
    <source>
        <dbReference type="Pfam" id="PF08327"/>
    </source>
</evidence>
<comment type="similarity">
    <text evidence="1">Belongs to the AHA1 family.</text>
</comment>
<dbReference type="EMBL" id="LLZS01000009">
    <property type="protein sequence ID" value="KUR70091.1"/>
    <property type="molecule type" value="Genomic_DNA"/>
</dbReference>
<dbReference type="OrthoDB" id="9805228at2"/>
<protein>
    <recommendedName>
        <fullName evidence="2">Activator of Hsp90 ATPase homologue 1/2-like C-terminal domain-containing protein</fullName>
    </recommendedName>
</protein>
<sequence length="158" mass="17167">MREHDVNETEAAQAIGDCELAIRRRFAAAPSRVFGAWSDPAQFRQWWAPEGFGITLLACEMDVRSGGSYRLVYGMGQADTLTFHGTYPDVVAGERIVWTNAEDPEGAITTVTFADAAGGTLVTYHERYPTRAARDEALETSAMALPGQLDQLAALLAV</sequence>
<feature type="domain" description="Activator of Hsp90 ATPase homologue 1/2-like C-terminal" evidence="2">
    <location>
        <begin position="28"/>
        <end position="156"/>
    </location>
</feature>
<comment type="caution">
    <text evidence="3">The sequence shown here is derived from an EMBL/GenBank/DDBJ whole genome shotgun (WGS) entry which is preliminary data.</text>
</comment>
<dbReference type="AlphaFoldDB" id="A0A117USK1"/>
<proteinExistence type="inferred from homology"/>
<evidence type="ECO:0000313" key="4">
    <source>
        <dbReference type="Proteomes" id="UP000058012"/>
    </source>
</evidence>
<gene>
    <name evidence="3" type="ORF">AQZ52_14575</name>
</gene>
<dbReference type="Pfam" id="PF08327">
    <property type="entry name" value="AHSA1"/>
    <property type="match status" value="1"/>
</dbReference>
<dbReference type="Gene3D" id="3.30.530.20">
    <property type="match status" value="1"/>
</dbReference>
<accession>A0A117USK1</accession>
<dbReference type="STRING" id="1117702.AQZ52_14575"/>
<dbReference type="InterPro" id="IPR023393">
    <property type="entry name" value="START-like_dom_sf"/>
</dbReference>
<name>A0A117USK1_9SPHN</name>
<organism evidence="3 4">
    <name type="scientific">Novosphingobium fuchskuhlense</name>
    <dbReference type="NCBI Taxonomy" id="1117702"/>
    <lineage>
        <taxon>Bacteria</taxon>
        <taxon>Pseudomonadati</taxon>
        <taxon>Pseudomonadota</taxon>
        <taxon>Alphaproteobacteria</taxon>
        <taxon>Sphingomonadales</taxon>
        <taxon>Sphingomonadaceae</taxon>
        <taxon>Novosphingobium</taxon>
    </lineage>
</organism>
<evidence type="ECO:0000313" key="3">
    <source>
        <dbReference type="EMBL" id="KUR70091.1"/>
    </source>
</evidence>
<dbReference type="InterPro" id="IPR013538">
    <property type="entry name" value="ASHA1/2-like_C"/>
</dbReference>
<dbReference type="SUPFAM" id="SSF55961">
    <property type="entry name" value="Bet v1-like"/>
    <property type="match status" value="1"/>
</dbReference>
<reference evidence="3 4" key="1">
    <citation type="submission" date="2015-10" db="EMBL/GenBank/DDBJ databases">
        <title>Draft genome sequence of Novosphingobium fuchskuhlense DSM 25065 isolated from a surface water sample of the southwest basin of Lake Grosse Fuchskuhle.</title>
        <authorList>
            <person name="Ruckert C."/>
            <person name="Winkler A."/>
            <person name="Glaeser J."/>
            <person name="Grossart H.-P."/>
            <person name="Kalinowski J."/>
            <person name="Glaeser S."/>
        </authorList>
    </citation>
    <scope>NUCLEOTIDE SEQUENCE [LARGE SCALE GENOMIC DNA]</scope>
    <source>
        <strain evidence="3 4">FNE08-7</strain>
    </source>
</reference>
<keyword evidence="4" id="KW-1185">Reference proteome</keyword>
<evidence type="ECO:0000256" key="1">
    <source>
        <dbReference type="ARBA" id="ARBA00006817"/>
    </source>
</evidence>
<dbReference type="Proteomes" id="UP000058012">
    <property type="component" value="Unassembled WGS sequence"/>
</dbReference>